<accession>A0A2D3VIU8</accession>
<protein>
    <submittedName>
        <fullName evidence="7">Related to peptidylprolyl isomerase (Cyclophilin)-like protein</fullName>
    </submittedName>
</protein>
<dbReference type="InterPro" id="IPR002130">
    <property type="entry name" value="Cyclophilin-type_PPIase_dom"/>
</dbReference>
<dbReference type="PRINTS" id="PR00153">
    <property type="entry name" value="CSAPPISMRASE"/>
</dbReference>
<dbReference type="GeneID" id="35602945"/>
<gene>
    <name evidence="7" type="ORF">RCC_07837</name>
</gene>
<feature type="domain" description="PPIase cyclophilin-type" evidence="6">
    <location>
        <begin position="22"/>
        <end position="171"/>
    </location>
</feature>
<dbReference type="AlphaFoldDB" id="A0A2D3VIU8"/>
<dbReference type="RefSeq" id="XP_023628858.1">
    <property type="nucleotide sequence ID" value="XM_023773090.1"/>
</dbReference>
<evidence type="ECO:0000256" key="1">
    <source>
        <dbReference type="ARBA" id="ARBA00000971"/>
    </source>
</evidence>
<dbReference type="Pfam" id="PF00160">
    <property type="entry name" value="Pro_isomerase"/>
    <property type="match status" value="1"/>
</dbReference>
<dbReference type="InterPro" id="IPR020892">
    <property type="entry name" value="Cyclophilin-type_PPIase_CS"/>
</dbReference>
<proteinExistence type="inferred from homology"/>
<dbReference type="GO" id="GO:0071013">
    <property type="term" value="C:catalytic step 2 spliceosome"/>
    <property type="evidence" value="ECO:0007669"/>
    <property type="project" value="TreeGrafter"/>
</dbReference>
<keyword evidence="8" id="KW-1185">Reference proteome</keyword>
<organism evidence="7 8">
    <name type="scientific">Ramularia collo-cygni</name>
    <dbReference type="NCBI Taxonomy" id="112498"/>
    <lineage>
        <taxon>Eukaryota</taxon>
        <taxon>Fungi</taxon>
        <taxon>Dikarya</taxon>
        <taxon>Ascomycota</taxon>
        <taxon>Pezizomycotina</taxon>
        <taxon>Dothideomycetes</taxon>
        <taxon>Dothideomycetidae</taxon>
        <taxon>Mycosphaerellales</taxon>
        <taxon>Mycosphaerellaceae</taxon>
        <taxon>Ramularia</taxon>
    </lineage>
</organism>
<comment type="similarity">
    <text evidence="4">Belongs to the cyclophilin-type PPIase family. CWC27 subfamily.</text>
</comment>
<dbReference type="PROSITE" id="PS00170">
    <property type="entry name" value="CSA_PPIASE_1"/>
    <property type="match status" value="1"/>
</dbReference>
<dbReference type="GO" id="GO:0003755">
    <property type="term" value="F:peptidyl-prolyl cis-trans isomerase activity"/>
    <property type="evidence" value="ECO:0007669"/>
    <property type="project" value="UniProtKB-EC"/>
</dbReference>
<evidence type="ECO:0000259" key="6">
    <source>
        <dbReference type="PROSITE" id="PS50072"/>
    </source>
</evidence>
<feature type="region of interest" description="Disordered" evidence="5">
    <location>
        <begin position="239"/>
        <end position="360"/>
    </location>
</feature>
<comment type="catalytic activity">
    <reaction evidence="1">
        <text>[protein]-peptidylproline (omega=180) = [protein]-peptidylproline (omega=0)</text>
        <dbReference type="Rhea" id="RHEA:16237"/>
        <dbReference type="Rhea" id="RHEA-COMP:10747"/>
        <dbReference type="Rhea" id="RHEA-COMP:10748"/>
        <dbReference type="ChEBI" id="CHEBI:83833"/>
        <dbReference type="ChEBI" id="CHEBI:83834"/>
        <dbReference type="EC" id="5.2.1.8"/>
    </reaction>
</comment>
<keyword evidence="3" id="KW-0539">Nucleus</keyword>
<feature type="region of interest" description="Disordered" evidence="5">
    <location>
        <begin position="433"/>
        <end position="453"/>
    </location>
</feature>
<dbReference type="InterPro" id="IPR029000">
    <property type="entry name" value="Cyclophilin-like_dom_sf"/>
</dbReference>
<feature type="region of interest" description="Disordered" evidence="5">
    <location>
        <begin position="377"/>
        <end position="413"/>
    </location>
</feature>
<dbReference type="Gene3D" id="2.40.100.10">
    <property type="entry name" value="Cyclophilin-like"/>
    <property type="match status" value="1"/>
</dbReference>
<feature type="compositionally biased region" description="Basic and acidic residues" evidence="5">
    <location>
        <begin position="325"/>
        <end position="339"/>
    </location>
</feature>
<dbReference type="InterPro" id="IPR044666">
    <property type="entry name" value="Cyclophilin_A-like"/>
</dbReference>
<evidence type="ECO:0000313" key="8">
    <source>
        <dbReference type="Proteomes" id="UP000225277"/>
    </source>
</evidence>
<evidence type="ECO:0000256" key="3">
    <source>
        <dbReference type="ARBA" id="ARBA00023242"/>
    </source>
</evidence>
<dbReference type="SUPFAM" id="SSF50891">
    <property type="entry name" value="Cyclophilin-like"/>
    <property type="match status" value="1"/>
</dbReference>
<dbReference type="OrthoDB" id="442970at2759"/>
<dbReference type="CDD" id="cd01925">
    <property type="entry name" value="cyclophilin_CeCYP16-like"/>
    <property type="match status" value="1"/>
</dbReference>
<evidence type="ECO:0000256" key="2">
    <source>
        <dbReference type="ARBA" id="ARBA00004123"/>
    </source>
</evidence>
<evidence type="ECO:0000256" key="5">
    <source>
        <dbReference type="SAM" id="MobiDB-lite"/>
    </source>
</evidence>
<feature type="region of interest" description="Disordered" evidence="5">
    <location>
        <begin position="184"/>
        <end position="220"/>
    </location>
</feature>
<feature type="compositionally biased region" description="Basic and acidic residues" evidence="5">
    <location>
        <begin position="300"/>
        <end position="309"/>
    </location>
</feature>
<reference evidence="7 8" key="1">
    <citation type="submission" date="2016-03" db="EMBL/GenBank/DDBJ databases">
        <authorList>
            <person name="Ploux O."/>
        </authorList>
    </citation>
    <scope>NUCLEOTIDE SEQUENCE [LARGE SCALE GENOMIC DNA]</scope>
    <source>
        <strain evidence="7 8">URUG2</strain>
    </source>
</reference>
<name>A0A2D3VIU8_9PEZI</name>
<dbReference type="EMBL" id="FJUY01000012">
    <property type="protein sequence ID" value="CZT21969.1"/>
    <property type="molecule type" value="Genomic_DNA"/>
</dbReference>
<keyword evidence="7" id="KW-0413">Isomerase</keyword>
<feature type="compositionally biased region" description="Acidic residues" evidence="5">
    <location>
        <begin position="288"/>
        <end position="299"/>
    </location>
</feature>
<evidence type="ECO:0000313" key="7">
    <source>
        <dbReference type="EMBL" id="CZT21969.1"/>
    </source>
</evidence>
<feature type="compositionally biased region" description="Low complexity" evidence="5">
    <location>
        <begin position="385"/>
        <end position="406"/>
    </location>
</feature>
<dbReference type="PANTHER" id="PTHR45625">
    <property type="entry name" value="PEPTIDYL-PROLYL CIS-TRANS ISOMERASE-RELATED"/>
    <property type="match status" value="1"/>
</dbReference>
<dbReference type="GO" id="GO:0006457">
    <property type="term" value="P:protein folding"/>
    <property type="evidence" value="ECO:0007669"/>
    <property type="project" value="InterPro"/>
</dbReference>
<dbReference type="PROSITE" id="PS50072">
    <property type="entry name" value="CSA_PPIASE_2"/>
    <property type="match status" value="1"/>
</dbReference>
<dbReference type="Proteomes" id="UP000225277">
    <property type="component" value="Unassembled WGS sequence"/>
</dbReference>
<feature type="compositionally biased region" description="Acidic residues" evidence="5">
    <location>
        <begin position="263"/>
        <end position="273"/>
    </location>
</feature>
<comment type="subcellular location">
    <subcellularLocation>
        <location evidence="2">Nucleus</location>
    </subcellularLocation>
</comment>
<sequence length="507" mass="56181">MAALYNLEPQPTAKVILRTTSGDLTLELFAKQTPLTSRNFLQHCLDGYYTNTIFHRLVPGFIIQGGDPTGTGSGGISAINDGDVFQDEFHSRLKFNRRGLLGMANEGKDSNGSQFFLTLGVTSELQGKNTMFGRIEGDTIYNLMKMGDAELAEGEGSERPLYPTKITGTEILVNPFEDMVARAREAPRSAVEEGKKEVKKRKKPVGKNVLSFGGGEEGEEVAPVLKKAKVNPNLVRLEEDAEEVKEKSAPKKKKEQKKHVEVEQDDDDDDVEEQPAPVRKPAVPSETNQEDEDMDSEPEEVSKPSRSKLDSTNAEIAALKASMKRTVDPEFKEKEKPKSALESLIPETSTRGRKRGKVADEQGAIDLFKAFKQRLETLPVDDNQETPATKLAEAPTTTTTTNNNNDDQAEDDEEAALCDLHFIANCQSCKIWDEGDQKPEGEANGDGEDDPGWMAHKLSFAKDTLGKDLEWKRKMAEIEVIDPREKARVIKEESKRNKSKGKGKEGR</sequence>
<feature type="compositionally biased region" description="Basic and acidic residues" evidence="5">
    <location>
        <begin position="184"/>
        <end position="196"/>
    </location>
</feature>
<feature type="region of interest" description="Disordered" evidence="5">
    <location>
        <begin position="483"/>
        <end position="507"/>
    </location>
</feature>
<evidence type="ECO:0000256" key="4">
    <source>
        <dbReference type="ARBA" id="ARBA00038509"/>
    </source>
</evidence>
<dbReference type="STRING" id="112498.A0A2D3VIU8"/>
<dbReference type="PANTHER" id="PTHR45625:SF6">
    <property type="entry name" value="SPLICEOSOME-ASSOCIATED PROTEIN CWC27 HOMOLOG"/>
    <property type="match status" value="1"/>
</dbReference>